<dbReference type="InterPro" id="IPR001734">
    <property type="entry name" value="Na/solute_symporter"/>
</dbReference>
<dbReference type="PANTHER" id="PTHR48086">
    <property type="entry name" value="SODIUM/PROLINE SYMPORTER-RELATED"/>
    <property type="match status" value="1"/>
</dbReference>
<keyword evidence="7 9" id="KW-0472">Membrane</keyword>
<dbReference type="InterPro" id="IPR050277">
    <property type="entry name" value="Sodium:Solute_Symporter"/>
</dbReference>
<evidence type="ECO:0000256" key="5">
    <source>
        <dbReference type="ARBA" id="ARBA00022847"/>
    </source>
</evidence>
<sequence length="465" mass="49121">MKTMHATMLIAYLILMVLAGIYFSKRKVRNDTDFLVAGRSLPFFVVTGTLLATFVGSGSVIGGASFVFQNGPGAAIFFFAGTPIGAFIMYWFLARRIRDSEATTIPELVESRYGSLARTVASLIILLAYIGIVSYQFLGGGYALNIAFGLPTWQGTLISAGIITLLAMLGGLVSVAYTDFISAIIIFVSMLIGVPIVLSELGGVSGMLAALPSEQRTLTGGLSAWQAISYFLPLFLLLLGDQNLFQRFAAAKDSGTARRSAMGFMVTGFISIVLIVLLVSSTRVLFPDINPDTAMLVMAQQGLPTVLGALLLSSVVALILTTGNSYLLSSSANLTQDIITGLFKVSIPAAKRLVFNRISVTALGIVAYVLGAFFPSVLAIQMYSYGMYGAAITPALLAALLWKRATSAGGLAGMLTGGAVTLIWEIGLGKPLEWNSVLVAMPLATFALVIVSLLTQPASSHTQTT</sequence>
<dbReference type="CDD" id="cd10322">
    <property type="entry name" value="SLC5sbd"/>
    <property type="match status" value="1"/>
</dbReference>
<dbReference type="GO" id="GO:0005886">
    <property type="term" value="C:plasma membrane"/>
    <property type="evidence" value="ECO:0007669"/>
    <property type="project" value="TreeGrafter"/>
</dbReference>
<dbReference type="PROSITE" id="PS50283">
    <property type="entry name" value="NA_SOLUT_SYMP_3"/>
    <property type="match status" value="1"/>
</dbReference>
<evidence type="ECO:0000256" key="4">
    <source>
        <dbReference type="ARBA" id="ARBA00022692"/>
    </source>
</evidence>
<dbReference type="Pfam" id="PF00474">
    <property type="entry name" value="SSF"/>
    <property type="match status" value="1"/>
</dbReference>
<reference evidence="10 11" key="1">
    <citation type="submission" date="2019-08" db="EMBL/GenBank/DDBJ databases">
        <title>Draft Genome Sequence of Halomonas eurihalina Isolated from Preserved Hide-surface.</title>
        <authorList>
            <person name="Hussain S.A."/>
            <person name="Xu A."/>
            <person name="Sarker M."/>
            <person name="Sommers C."/>
        </authorList>
    </citation>
    <scope>NUCLEOTIDE SEQUENCE [LARGE SCALE GENOMIC DNA]</scope>
    <source>
        <strain evidence="10 11">MS1</strain>
    </source>
</reference>
<keyword evidence="3" id="KW-0813">Transport</keyword>
<dbReference type="GO" id="GO:0015293">
    <property type="term" value="F:symporter activity"/>
    <property type="evidence" value="ECO:0007669"/>
    <property type="project" value="UniProtKB-KW"/>
</dbReference>
<proteinExistence type="inferred from homology"/>
<feature type="transmembrane region" description="Helical" evidence="9">
    <location>
        <begin position="380"/>
        <end position="402"/>
    </location>
</feature>
<evidence type="ECO:0000313" key="10">
    <source>
        <dbReference type="EMBL" id="TZG39901.1"/>
    </source>
</evidence>
<feature type="transmembrane region" description="Helical" evidence="9">
    <location>
        <begin position="115"/>
        <end position="137"/>
    </location>
</feature>
<feature type="transmembrane region" description="Helical" evidence="9">
    <location>
        <begin position="184"/>
        <end position="210"/>
    </location>
</feature>
<feature type="transmembrane region" description="Helical" evidence="9">
    <location>
        <begin position="434"/>
        <end position="454"/>
    </location>
</feature>
<comment type="caution">
    <text evidence="10">The sequence shown here is derived from an EMBL/GenBank/DDBJ whole genome shotgun (WGS) entry which is preliminary data.</text>
</comment>
<dbReference type="InterPro" id="IPR038377">
    <property type="entry name" value="Na/Glc_symporter_sf"/>
</dbReference>
<evidence type="ECO:0000256" key="9">
    <source>
        <dbReference type="SAM" id="Phobius"/>
    </source>
</evidence>
<comment type="similarity">
    <text evidence="2 8">Belongs to the sodium:solute symporter (SSF) (TC 2.A.21) family.</text>
</comment>
<protein>
    <submittedName>
        <fullName evidence="10">Sodium:solute symporter family protein</fullName>
    </submittedName>
</protein>
<evidence type="ECO:0000256" key="3">
    <source>
        <dbReference type="ARBA" id="ARBA00022448"/>
    </source>
</evidence>
<feature type="transmembrane region" description="Helical" evidence="9">
    <location>
        <begin position="409"/>
        <end position="428"/>
    </location>
</feature>
<evidence type="ECO:0000256" key="1">
    <source>
        <dbReference type="ARBA" id="ARBA00004141"/>
    </source>
</evidence>
<dbReference type="AlphaFoldDB" id="A0A5D9DAX7"/>
<comment type="subcellular location">
    <subcellularLocation>
        <location evidence="1">Membrane</location>
        <topology evidence="1">Multi-pass membrane protein</topology>
    </subcellularLocation>
</comment>
<keyword evidence="11" id="KW-1185">Reference proteome</keyword>
<gene>
    <name evidence="10" type="ORF">FZZ93_09010</name>
</gene>
<organism evidence="10 11">
    <name type="scientific">Halomonas eurihalina</name>
    <dbReference type="NCBI Taxonomy" id="42566"/>
    <lineage>
        <taxon>Bacteria</taxon>
        <taxon>Pseudomonadati</taxon>
        <taxon>Pseudomonadota</taxon>
        <taxon>Gammaproteobacteria</taxon>
        <taxon>Oceanospirillales</taxon>
        <taxon>Halomonadaceae</taxon>
        <taxon>Halomonas</taxon>
    </lineage>
</organism>
<accession>A0A5D9DAX7</accession>
<dbReference type="OrthoDB" id="9789704at2"/>
<keyword evidence="6 9" id="KW-1133">Transmembrane helix</keyword>
<dbReference type="Gene3D" id="1.20.1730.10">
    <property type="entry name" value="Sodium/glucose cotransporter"/>
    <property type="match status" value="1"/>
</dbReference>
<evidence type="ECO:0000256" key="7">
    <source>
        <dbReference type="ARBA" id="ARBA00023136"/>
    </source>
</evidence>
<feature type="transmembrane region" description="Helical" evidence="9">
    <location>
        <begin position="354"/>
        <end position="374"/>
    </location>
</feature>
<name>A0A5D9DAX7_HALER</name>
<feature type="transmembrane region" description="Helical" evidence="9">
    <location>
        <begin position="157"/>
        <end position="177"/>
    </location>
</feature>
<evidence type="ECO:0000313" key="11">
    <source>
        <dbReference type="Proteomes" id="UP000324260"/>
    </source>
</evidence>
<dbReference type="EMBL" id="VTPU01000007">
    <property type="protein sequence ID" value="TZG39901.1"/>
    <property type="molecule type" value="Genomic_DNA"/>
</dbReference>
<feature type="transmembrane region" description="Helical" evidence="9">
    <location>
        <begin position="6"/>
        <end position="23"/>
    </location>
</feature>
<keyword evidence="4 9" id="KW-0812">Transmembrane</keyword>
<evidence type="ECO:0000256" key="6">
    <source>
        <dbReference type="ARBA" id="ARBA00022989"/>
    </source>
</evidence>
<feature type="transmembrane region" description="Helical" evidence="9">
    <location>
        <begin position="261"/>
        <end position="286"/>
    </location>
</feature>
<feature type="transmembrane region" description="Helical" evidence="9">
    <location>
        <begin position="306"/>
        <end position="328"/>
    </location>
</feature>
<feature type="transmembrane region" description="Helical" evidence="9">
    <location>
        <begin position="222"/>
        <end position="240"/>
    </location>
</feature>
<keyword evidence="5" id="KW-0769">Symport</keyword>
<evidence type="ECO:0000256" key="2">
    <source>
        <dbReference type="ARBA" id="ARBA00006434"/>
    </source>
</evidence>
<feature type="transmembrane region" description="Helical" evidence="9">
    <location>
        <begin position="43"/>
        <end position="68"/>
    </location>
</feature>
<feature type="transmembrane region" description="Helical" evidence="9">
    <location>
        <begin position="74"/>
        <end position="94"/>
    </location>
</feature>
<evidence type="ECO:0000256" key="8">
    <source>
        <dbReference type="RuleBase" id="RU362091"/>
    </source>
</evidence>
<dbReference type="PANTHER" id="PTHR48086:SF7">
    <property type="entry name" value="SODIUM-SOLUTE SYMPORTER-RELATED"/>
    <property type="match status" value="1"/>
</dbReference>
<dbReference type="Proteomes" id="UP000324260">
    <property type="component" value="Unassembled WGS sequence"/>
</dbReference>